<sequence length="813" mass="93621">MVSVKRRQTWPVCSIEDEDELQVKSNYQRQQRPLGSAWKHVLHRVTLFSQREKAFKTAFYNSAAILFIILCCGCAILAYYILEAFLRAILWAILTGAFLFPLKKTLTKITRQYLKQFEVNQHLLITGVTIIIPCQTLETLTNYLGPLAIKKWKPILLIFILLPILNIVKTDIYFALKSFSFGTIFKLSLIQEYFESQWIIILFGSYLFAVVCLYNEENYIIKRILNLLAIPLWLTFFLYISQYIHQTYRITFLILAFILIAIGFIADVHEKFDIELERTKNNDNEKNNDIETRTFHQKLIKWSFYRTYAFIKSQKQINNLFHKITLFVQKRQEIFAPSPLHGLFRLFLKGDKKLNHGLQSSLDYIISAFIIFTLLITVLFGTIILVIQIHKESLHMINLAGNLVNETVVLQPTFKYLLPEKHHMNELVDTAVNNFYLYGRQFLANQVQHFGEDSLPNKKIEENVLELWDRLYTYIAMSSSSVISSPNNLTTNILFHQSALITSLDDQENMTTTSLVRRFNWQLLFNNLQNFDLSLNNLNDIYYLIKDNLGLFKSVFDSILSNMNLFLTFISTIISLLFHGGFALFNFLFSFVVYTTLLFYLLAHSNDYYRPHQWINQFNGINNFKLGKAVNDSITSVFVASLKIALFYGIYTYLIHTIFGVNIVFLPSVIAAICAVCVKSYWSVLPGCLDLWLMQGQPILALLLLICQIAPTYFVDTAIYSEVKGGGHQYLTALSIAGGVYYRGLEGALIGPIVLCCLLVGVKLYETMIGPDNLLTRSEKELEIPTTLDSEIPTTYQVPKEQTTDNSINDSSD</sequence>
<feature type="transmembrane region" description="Helical" evidence="7">
    <location>
        <begin position="633"/>
        <end position="651"/>
    </location>
</feature>
<feature type="transmembrane region" description="Helical" evidence="7">
    <location>
        <begin position="155"/>
        <end position="176"/>
    </location>
</feature>
<proteinExistence type="inferred from homology"/>
<dbReference type="EMBL" id="CAJNOQ010000484">
    <property type="protein sequence ID" value="CAF0806303.1"/>
    <property type="molecule type" value="Genomic_DNA"/>
</dbReference>
<evidence type="ECO:0000256" key="5">
    <source>
        <dbReference type="ARBA" id="ARBA00023136"/>
    </source>
</evidence>
<protein>
    <submittedName>
        <fullName evidence="8">Uncharacterized protein</fullName>
    </submittedName>
</protein>
<evidence type="ECO:0000313" key="9">
    <source>
        <dbReference type="EMBL" id="CAF3591731.1"/>
    </source>
</evidence>
<feature type="transmembrane region" description="Helical" evidence="7">
    <location>
        <begin position="364"/>
        <end position="387"/>
    </location>
</feature>
<comment type="subcellular location">
    <subcellularLocation>
        <location evidence="1">Membrane</location>
        <topology evidence="1">Multi-pass membrane protein</topology>
    </subcellularLocation>
</comment>
<evidence type="ECO:0000313" key="10">
    <source>
        <dbReference type="Proteomes" id="UP000663829"/>
    </source>
</evidence>
<feature type="transmembrane region" description="Helical" evidence="7">
    <location>
        <begin position="740"/>
        <end position="762"/>
    </location>
</feature>
<comment type="similarity">
    <text evidence="2">Belongs to the autoinducer-2 exporter (AI-2E) (TC 2.A.86) family.</text>
</comment>
<evidence type="ECO:0000256" key="6">
    <source>
        <dbReference type="SAM" id="MobiDB-lite"/>
    </source>
</evidence>
<feature type="transmembrane region" description="Helical" evidence="7">
    <location>
        <begin position="197"/>
        <end position="214"/>
    </location>
</feature>
<name>A0A813T9S7_9BILA</name>
<keyword evidence="4 7" id="KW-1133">Transmembrane helix</keyword>
<feature type="transmembrane region" description="Helical" evidence="7">
    <location>
        <begin position="584"/>
        <end position="603"/>
    </location>
</feature>
<dbReference type="EMBL" id="CAJOBC010000484">
    <property type="protein sequence ID" value="CAF3591731.1"/>
    <property type="molecule type" value="Genomic_DNA"/>
</dbReference>
<evidence type="ECO:0000256" key="4">
    <source>
        <dbReference type="ARBA" id="ARBA00022989"/>
    </source>
</evidence>
<dbReference type="Proteomes" id="UP000663829">
    <property type="component" value="Unassembled WGS sequence"/>
</dbReference>
<feature type="transmembrane region" description="Helical" evidence="7">
    <location>
        <begin position="58"/>
        <end position="78"/>
    </location>
</feature>
<comment type="caution">
    <text evidence="8">The sequence shown here is derived from an EMBL/GenBank/DDBJ whole genome shotgun (WGS) entry which is preliminary data.</text>
</comment>
<dbReference type="GO" id="GO:0016020">
    <property type="term" value="C:membrane"/>
    <property type="evidence" value="ECO:0007669"/>
    <property type="project" value="UniProtKB-SubCell"/>
</dbReference>
<gene>
    <name evidence="8" type="ORF">GPM918_LOCUS3791</name>
    <name evidence="9" type="ORF">SRO942_LOCUS3791</name>
</gene>
<dbReference type="PANTHER" id="PTHR21716:SF4">
    <property type="entry name" value="TRANSMEMBRANE PROTEIN 245"/>
    <property type="match status" value="1"/>
</dbReference>
<dbReference type="PANTHER" id="PTHR21716">
    <property type="entry name" value="TRANSMEMBRANE PROTEIN"/>
    <property type="match status" value="1"/>
</dbReference>
<evidence type="ECO:0000256" key="2">
    <source>
        <dbReference type="ARBA" id="ARBA00009773"/>
    </source>
</evidence>
<keyword evidence="10" id="KW-1185">Reference proteome</keyword>
<dbReference type="Proteomes" id="UP000681722">
    <property type="component" value="Unassembled WGS sequence"/>
</dbReference>
<organism evidence="8 10">
    <name type="scientific">Didymodactylos carnosus</name>
    <dbReference type="NCBI Taxonomy" id="1234261"/>
    <lineage>
        <taxon>Eukaryota</taxon>
        <taxon>Metazoa</taxon>
        <taxon>Spiralia</taxon>
        <taxon>Gnathifera</taxon>
        <taxon>Rotifera</taxon>
        <taxon>Eurotatoria</taxon>
        <taxon>Bdelloidea</taxon>
        <taxon>Philodinida</taxon>
        <taxon>Philodinidae</taxon>
        <taxon>Didymodactylos</taxon>
    </lineage>
</organism>
<keyword evidence="5 7" id="KW-0472">Membrane</keyword>
<evidence type="ECO:0000313" key="8">
    <source>
        <dbReference type="EMBL" id="CAF0806303.1"/>
    </source>
</evidence>
<feature type="transmembrane region" description="Helical" evidence="7">
    <location>
        <begin position="699"/>
        <end position="720"/>
    </location>
</feature>
<feature type="region of interest" description="Disordered" evidence="6">
    <location>
        <begin position="793"/>
        <end position="813"/>
    </location>
</feature>
<feature type="transmembrane region" description="Helical" evidence="7">
    <location>
        <begin position="84"/>
        <end position="102"/>
    </location>
</feature>
<reference evidence="8" key="1">
    <citation type="submission" date="2021-02" db="EMBL/GenBank/DDBJ databases">
        <authorList>
            <person name="Nowell W R."/>
        </authorList>
    </citation>
    <scope>NUCLEOTIDE SEQUENCE</scope>
</reference>
<dbReference type="OrthoDB" id="5970161at2759"/>
<evidence type="ECO:0000256" key="3">
    <source>
        <dbReference type="ARBA" id="ARBA00022692"/>
    </source>
</evidence>
<feature type="transmembrane region" description="Helical" evidence="7">
    <location>
        <begin position="559"/>
        <end position="578"/>
    </location>
</feature>
<feature type="transmembrane region" description="Helical" evidence="7">
    <location>
        <begin position="247"/>
        <end position="266"/>
    </location>
</feature>
<dbReference type="InterPro" id="IPR002549">
    <property type="entry name" value="AI-2E-like"/>
</dbReference>
<feature type="transmembrane region" description="Helical" evidence="7">
    <location>
        <begin position="657"/>
        <end position="678"/>
    </location>
</feature>
<feature type="transmembrane region" description="Helical" evidence="7">
    <location>
        <begin position="220"/>
        <end position="240"/>
    </location>
</feature>
<evidence type="ECO:0000256" key="7">
    <source>
        <dbReference type="SAM" id="Phobius"/>
    </source>
</evidence>
<feature type="transmembrane region" description="Helical" evidence="7">
    <location>
        <begin position="123"/>
        <end position="143"/>
    </location>
</feature>
<keyword evidence="3 7" id="KW-0812">Transmembrane</keyword>
<accession>A0A813T9S7</accession>
<dbReference type="AlphaFoldDB" id="A0A813T9S7"/>
<evidence type="ECO:0000256" key="1">
    <source>
        <dbReference type="ARBA" id="ARBA00004141"/>
    </source>
</evidence>